<comment type="caution">
    <text evidence="2">The sequence shown here is derived from an EMBL/GenBank/DDBJ whole genome shotgun (WGS) entry which is preliminary data.</text>
</comment>
<keyword evidence="3" id="KW-1185">Reference proteome</keyword>
<name>A0A7K3WG97_9ACTN</name>
<sequence length="144" mass="15695">MELQVGYDRAQPIGATAAGWRGVYPVDGGTVTGERVNGTVQPGGADWVTQRSDGVMVIDVRLTLATDDGAVIGMTYTGLARGRTPELTERFRRRELLGYDDFYLRTTPRFETGDARYAWLNGLVAVANGERTATGGRYQVFAIT</sequence>
<dbReference type="Pfam" id="PF11578">
    <property type="entry name" value="DUF3237"/>
    <property type="match status" value="1"/>
</dbReference>
<dbReference type="InterPro" id="IPR020915">
    <property type="entry name" value="UPF0311"/>
</dbReference>
<dbReference type="EMBL" id="JAAGWK010000022">
    <property type="protein sequence ID" value="NEL55402.1"/>
    <property type="molecule type" value="Genomic_DNA"/>
</dbReference>
<comment type="similarity">
    <text evidence="1">Belongs to the UPF0311 family.</text>
</comment>
<dbReference type="HAMAP" id="MF_00775">
    <property type="entry name" value="UPF0311"/>
    <property type="match status" value="1"/>
</dbReference>
<proteinExistence type="inferred from homology"/>
<protein>
    <recommendedName>
        <fullName evidence="1">UPF0311 protein G1H19_15545</fullName>
    </recommendedName>
</protein>
<accession>A0A7K3WG97</accession>
<dbReference type="PANTHER" id="PTHR37315">
    <property type="entry name" value="UPF0311 PROTEIN BLR7842"/>
    <property type="match status" value="1"/>
</dbReference>
<dbReference type="PANTHER" id="PTHR37315:SF1">
    <property type="entry name" value="UPF0311 PROTEIN BLR7842"/>
    <property type="match status" value="1"/>
</dbReference>
<dbReference type="Proteomes" id="UP000470470">
    <property type="component" value="Unassembled WGS sequence"/>
</dbReference>
<reference evidence="2 3" key="1">
    <citation type="submission" date="2020-02" db="EMBL/GenBank/DDBJ databases">
        <title>The whole genome sequence of CPCC 205119.</title>
        <authorList>
            <person name="Jiang Z."/>
        </authorList>
    </citation>
    <scope>NUCLEOTIDE SEQUENCE [LARGE SCALE GENOMIC DNA]</scope>
    <source>
        <strain evidence="2 3">CPCC 205119</strain>
    </source>
</reference>
<evidence type="ECO:0000256" key="1">
    <source>
        <dbReference type="HAMAP-Rule" id="MF_00775"/>
    </source>
</evidence>
<organism evidence="2 3">
    <name type="scientific">Goekera deserti</name>
    <dbReference type="NCBI Taxonomy" id="2497753"/>
    <lineage>
        <taxon>Bacteria</taxon>
        <taxon>Bacillati</taxon>
        <taxon>Actinomycetota</taxon>
        <taxon>Actinomycetes</taxon>
        <taxon>Geodermatophilales</taxon>
        <taxon>Geodermatophilaceae</taxon>
        <taxon>Goekera</taxon>
    </lineage>
</organism>
<dbReference type="Gene3D" id="2.40.160.20">
    <property type="match status" value="1"/>
</dbReference>
<gene>
    <name evidence="2" type="ORF">G1H19_15545</name>
</gene>
<evidence type="ECO:0000313" key="2">
    <source>
        <dbReference type="EMBL" id="NEL55402.1"/>
    </source>
</evidence>
<evidence type="ECO:0000313" key="3">
    <source>
        <dbReference type="Proteomes" id="UP000470470"/>
    </source>
</evidence>
<dbReference type="AlphaFoldDB" id="A0A7K3WG97"/>